<evidence type="ECO:0000313" key="3">
    <source>
        <dbReference type="EMBL" id="XCB31803.1"/>
    </source>
</evidence>
<keyword evidence="2" id="KW-0812">Transmembrane</keyword>
<accession>A0AAU7ZLI3</accession>
<organism evidence="3">
    <name type="scientific">Tunturiibacter psychrotolerans</name>
    <dbReference type="NCBI Taxonomy" id="3069686"/>
    <lineage>
        <taxon>Bacteria</taxon>
        <taxon>Pseudomonadati</taxon>
        <taxon>Acidobacteriota</taxon>
        <taxon>Terriglobia</taxon>
        <taxon>Terriglobales</taxon>
        <taxon>Acidobacteriaceae</taxon>
        <taxon>Tunturiibacter</taxon>
    </lineage>
</organism>
<proteinExistence type="predicted"/>
<reference evidence="3" key="1">
    <citation type="submission" date="2023-08" db="EMBL/GenBank/DDBJ databases">
        <authorList>
            <person name="Messyasz A."/>
            <person name="Mannisto M.K."/>
            <person name="Kerkhof L.J."/>
            <person name="Haggblom M."/>
        </authorList>
    </citation>
    <scope>NUCLEOTIDE SEQUENCE</scope>
    <source>
        <strain evidence="3">X5P6</strain>
    </source>
</reference>
<sequence length="50" mass="5302">MLTIAFIAMIVAVLVVGGVIALMMRDQRRKGHNGDAAPATHGRASGFHSR</sequence>
<keyword evidence="2" id="KW-1133">Transmembrane helix</keyword>
<keyword evidence="2" id="KW-0472">Membrane</keyword>
<name>A0AAU7ZLI3_9BACT</name>
<feature type="region of interest" description="Disordered" evidence="1">
    <location>
        <begin position="30"/>
        <end position="50"/>
    </location>
</feature>
<evidence type="ECO:0000256" key="2">
    <source>
        <dbReference type="SAM" id="Phobius"/>
    </source>
</evidence>
<protein>
    <submittedName>
        <fullName evidence="3">Uncharacterized protein</fullName>
    </submittedName>
</protein>
<gene>
    <name evidence="3" type="ORF">RBB77_15270</name>
</gene>
<evidence type="ECO:0000256" key="1">
    <source>
        <dbReference type="SAM" id="MobiDB-lite"/>
    </source>
</evidence>
<dbReference type="RefSeq" id="WP_353062645.1">
    <property type="nucleotide sequence ID" value="NZ_CP132942.1"/>
</dbReference>
<dbReference type="AlphaFoldDB" id="A0AAU7ZLI3"/>
<feature type="transmembrane region" description="Helical" evidence="2">
    <location>
        <begin position="6"/>
        <end position="24"/>
    </location>
</feature>
<reference evidence="3" key="2">
    <citation type="journal article" date="2024" name="Environ. Microbiol.">
        <title>Genome analysis and description of Tunturibacter gen. nov. expands the diversity of Terriglobia in tundra soils.</title>
        <authorList>
            <person name="Messyasz A."/>
            <person name="Mannisto M.K."/>
            <person name="Kerkhof L.J."/>
            <person name="Haggblom M.M."/>
        </authorList>
    </citation>
    <scope>NUCLEOTIDE SEQUENCE</scope>
    <source>
        <strain evidence="3">X5P6</strain>
    </source>
</reference>
<dbReference type="KEGG" id="tpsc:RBB77_15270"/>
<dbReference type="EMBL" id="CP132942">
    <property type="protein sequence ID" value="XCB31803.1"/>
    <property type="molecule type" value="Genomic_DNA"/>
</dbReference>